<dbReference type="Proteomes" id="UP001055057">
    <property type="component" value="Unassembled WGS sequence"/>
</dbReference>
<feature type="domain" description="GST N-terminal" evidence="1">
    <location>
        <begin position="1"/>
        <end position="83"/>
    </location>
</feature>
<accession>A0ABQ4TXN5</accession>
<dbReference type="InterPro" id="IPR004045">
    <property type="entry name" value="Glutathione_S-Trfase_N"/>
</dbReference>
<name>A0ABQ4TXN5_9HYPH</name>
<dbReference type="Pfam" id="PF13409">
    <property type="entry name" value="GST_N_2"/>
    <property type="match status" value="1"/>
</dbReference>
<dbReference type="Gene3D" id="3.40.30.10">
    <property type="entry name" value="Glutaredoxin"/>
    <property type="match status" value="1"/>
</dbReference>
<dbReference type="Pfam" id="PF13410">
    <property type="entry name" value="GST_C_2"/>
    <property type="match status" value="1"/>
</dbReference>
<dbReference type="PANTHER" id="PTHR43968">
    <property type="match status" value="1"/>
</dbReference>
<reference evidence="2" key="1">
    <citation type="journal article" date="2021" name="Front. Microbiol.">
        <title>Comprehensive Comparative Genomics and Phenotyping of Methylobacterium Species.</title>
        <authorList>
            <person name="Alessa O."/>
            <person name="Ogura Y."/>
            <person name="Fujitani Y."/>
            <person name="Takami H."/>
            <person name="Hayashi T."/>
            <person name="Sahin N."/>
            <person name="Tani A."/>
        </authorList>
    </citation>
    <scope>NUCLEOTIDE SEQUENCE</scope>
    <source>
        <strain evidence="2">DSM 23632</strain>
    </source>
</reference>
<evidence type="ECO:0000313" key="2">
    <source>
        <dbReference type="EMBL" id="GJE59442.1"/>
    </source>
</evidence>
<dbReference type="InterPro" id="IPR050983">
    <property type="entry name" value="GST_Omega/HSP26"/>
</dbReference>
<comment type="caution">
    <text evidence="2">The sequence shown here is derived from an EMBL/GenBank/DDBJ whole genome shotgun (WGS) entry which is preliminary data.</text>
</comment>
<dbReference type="Gene3D" id="1.20.1050.10">
    <property type="match status" value="1"/>
</dbReference>
<dbReference type="PROSITE" id="PS50404">
    <property type="entry name" value="GST_NTER"/>
    <property type="match status" value="1"/>
</dbReference>
<evidence type="ECO:0000259" key="1">
    <source>
        <dbReference type="PROSITE" id="PS50404"/>
    </source>
</evidence>
<sequence>MMKLFYAPASPYARKVLVVAHELGLADAIETVSVSVTPIAREAGTAAHNPLGKVPTLVTDTDGALFDSRVICEYLDARSAGPRLFPADGPERWAALGQQALADGLLDAALLTRYERAVRPEHLRWDAWDAGQIAKVAAALDRIESLAPGFAHRIGIGPIAVACALGYLDFRFPDLGWRSGRPAAAAWFETFGQRPSMAATRPPQA</sequence>
<dbReference type="PANTHER" id="PTHR43968:SF6">
    <property type="entry name" value="GLUTATHIONE S-TRANSFERASE OMEGA"/>
    <property type="match status" value="1"/>
</dbReference>
<reference evidence="2" key="2">
    <citation type="submission" date="2021-08" db="EMBL/GenBank/DDBJ databases">
        <authorList>
            <person name="Tani A."/>
            <person name="Ola A."/>
            <person name="Ogura Y."/>
            <person name="Katsura K."/>
            <person name="Hayashi T."/>
        </authorList>
    </citation>
    <scope>NUCLEOTIDE SEQUENCE</scope>
    <source>
        <strain evidence="2">DSM 23632</strain>
    </source>
</reference>
<organism evidence="2 3">
    <name type="scientific">Methylobacterium trifolii</name>
    <dbReference type="NCBI Taxonomy" id="1003092"/>
    <lineage>
        <taxon>Bacteria</taxon>
        <taxon>Pseudomonadati</taxon>
        <taxon>Pseudomonadota</taxon>
        <taxon>Alphaproteobacteria</taxon>
        <taxon>Hyphomicrobiales</taxon>
        <taxon>Methylobacteriaceae</taxon>
        <taxon>Methylobacterium</taxon>
    </lineage>
</organism>
<dbReference type="CDD" id="cd03205">
    <property type="entry name" value="GST_C_6"/>
    <property type="match status" value="1"/>
</dbReference>
<dbReference type="InterPro" id="IPR036249">
    <property type="entry name" value="Thioredoxin-like_sf"/>
</dbReference>
<dbReference type="SUPFAM" id="SSF47616">
    <property type="entry name" value="GST C-terminal domain-like"/>
    <property type="match status" value="1"/>
</dbReference>
<evidence type="ECO:0000313" key="3">
    <source>
        <dbReference type="Proteomes" id="UP001055057"/>
    </source>
</evidence>
<proteinExistence type="predicted"/>
<dbReference type="InterPro" id="IPR036282">
    <property type="entry name" value="Glutathione-S-Trfase_C_sf"/>
</dbReference>
<dbReference type="EMBL" id="BPRB01000079">
    <property type="protein sequence ID" value="GJE59442.1"/>
    <property type="molecule type" value="Genomic_DNA"/>
</dbReference>
<gene>
    <name evidence="2" type="primary">yibF_3</name>
    <name evidence="2" type="ORF">MPOCJGCO_1534</name>
</gene>
<dbReference type="CDD" id="cd03049">
    <property type="entry name" value="GST_N_3"/>
    <property type="match status" value="1"/>
</dbReference>
<keyword evidence="3" id="KW-1185">Reference proteome</keyword>
<dbReference type="SUPFAM" id="SSF52833">
    <property type="entry name" value="Thioredoxin-like"/>
    <property type="match status" value="1"/>
</dbReference>
<protein>
    <submittedName>
        <fullName evidence="2">GST-like protein YibF</fullName>
    </submittedName>
</protein>